<dbReference type="HOGENOM" id="CLU_042529_14_1_14"/>
<evidence type="ECO:0000256" key="2">
    <source>
        <dbReference type="ARBA" id="ARBA00013017"/>
    </source>
</evidence>
<proteinExistence type="inferred from homology"/>
<evidence type="ECO:0000256" key="9">
    <source>
        <dbReference type="ARBA" id="ARBA00038489"/>
    </source>
</evidence>
<evidence type="ECO:0000256" key="5">
    <source>
        <dbReference type="ARBA" id="ARBA00023002"/>
    </source>
</evidence>
<evidence type="ECO:0000256" key="1">
    <source>
        <dbReference type="ARBA" id="ARBA00003330"/>
    </source>
</evidence>
<evidence type="ECO:0000256" key="6">
    <source>
        <dbReference type="ARBA" id="ARBA00023157"/>
    </source>
</evidence>
<sequence length="149" mass="17228">MKLENKKYLLDSNKEVQLNELVGEKGLIMFFYPKAHTSGCILEVQEYEKRNIEFKDLGFNIVGVSGDDVENQNSFSCDYVLNYPLIADVNRELIANFNLEAETTTWENQTIKITKRNTYVLNKNLEVIKEFSDVDPVGHINDVINFLKK</sequence>
<evidence type="ECO:0000256" key="3">
    <source>
        <dbReference type="ARBA" id="ARBA00022559"/>
    </source>
</evidence>
<dbReference type="PROSITE" id="PS51352">
    <property type="entry name" value="THIOREDOXIN_2"/>
    <property type="match status" value="1"/>
</dbReference>
<dbReference type="InterPro" id="IPR000866">
    <property type="entry name" value="AhpC/TSA"/>
</dbReference>
<evidence type="ECO:0000259" key="12">
    <source>
        <dbReference type="PROSITE" id="PS51352"/>
    </source>
</evidence>
<dbReference type="PANTHER" id="PTHR42801">
    <property type="entry name" value="THIOREDOXIN-DEPENDENT PEROXIDE REDUCTASE"/>
    <property type="match status" value="1"/>
</dbReference>
<dbReference type="RefSeq" id="WP_020834766.1">
    <property type="nucleotide sequence ID" value="NC_021846.1"/>
</dbReference>
<dbReference type="GO" id="GO:0005737">
    <property type="term" value="C:cytoplasm"/>
    <property type="evidence" value="ECO:0007669"/>
    <property type="project" value="TreeGrafter"/>
</dbReference>
<reference evidence="13 14" key="1">
    <citation type="journal article" date="2013" name="Genome Biol. Evol.">
        <title>Comparison of metabolic capacities and inference of gene content evolution in mosquito-associated Spiroplasma diminutum and S. taiwanense.</title>
        <authorList>
            <person name="Lo W.S."/>
            <person name="Ku C."/>
            <person name="Chen L.L."/>
            <person name="Chang T.H."/>
            <person name="Kuo C.H."/>
        </authorList>
    </citation>
    <scope>NUCLEOTIDE SEQUENCE [LARGE SCALE GENOMIC DNA]</scope>
    <source>
        <strain evidence="13">CT-1</strain>
    </source>
</reference>
<evidence type="ECO:0000256" key="11">
    <source>
        <dbReference type="ARBA" id="ARBA00049091"/>
    </source>
</evidence>
<comment type="function">
    <text evidence="1">Thiol-specific peroxidase that catalyzes the reduction of hydrogen peroxide and organic hydroperoxides to water and alcohols, respectively. Plays a role in cell protection against oxidative stress by detoxifying peroxides and as sensor of hydrogen peroxide-mediated signaling events.</text>
</comment>
<comment type="similarity">
    <text evidence="9">Belongs to the peroxiredoxin family. BCP/PrxQ subfamily.</text>
</comment>
<dbReference type="PANTHER" id="PTHR42801:SF4">
    <property type="entry name" value="AHPC_TSA FAMILY PROTEIN"/>
    <property type="match status" value="1"/>
</dbReference>
<dbReference type="EC" id="1.11.1.24" evidence="2"/>
<dbReference type="Proteomes" id="UP000014984">
    <property type="component" value="Chromosome"/>
</dbReference>
<dbReference type="CDD" id="cd03017">
    <property type="entry name" value="PRX_BCP"/>
    <property type="match status" value="1"/>
</dbReference>
<evidence type="ECO:0000256" key="4">
    <source>
        <dbReference type="ARBA" id="ARBA00022862"/>
    </source>
</evidence>
<name>S5M0U6_9MOLU</name>
<dbReference type="InterPro" id="IPR036249">
    <property type="entry name" value="Thioredoxin-like_sf"/>
</dbReference>
<dbReference type="GO" id="GO:0008379">
    <property type="term" value="F:thioredoxin peroxidase activity"/>
    <property type="evidence" value="ECO:0007669"/>
    <property type="project" value="TreeGrafter"/>
</dbReference>
<dbReference type="Pfam" id="PF00578">
    <property type="entry name" value="AhpC-TSA"/>
    <property type="match status" value="1"/>
</dbReference>
<dbReference type="GO" id="GO:0045454">
    <property type="term" value="P:cell redox homeostasis"/>
    <property type="evidence" value="ECO:0007669"/>
    <property type="project" value="TreeGrafter"/>
</dbReference>
<organism evidence="13 14">
    <name type="scientific">Spiroplasma taiwanense CT-1</name>
    <dbReference type="NCBI Taxonomy" id="1276220"/>
    <lineage>
        <taxon>Bacteria</taxon>
        <taxon>Bacillati</taxon>
        <taxon>Mycoplasmatota</taxon>
        <taxon>Mollicutes</taxon>
        <taxon>Entomoplasmatales</taxon>
        <taxon>Spiroplasmataceae</taxon>
        <taxon>Spiroplasma</taxon>
    </lineage>
</organism>
<accession>S5M0U6</accession>
<evidence type="ECO:0000256" key="7">
    <source>
        <dbReference type="ARBA" id="ARBA00023284"/>
    </source>
</evidence>
<keyword evidence="5" id="KW-0560">Oxidoreductase</keyword>
<dbReference type="InterPro" id="IPR050924">
    <property type="entry name" value="Peroxiredoxin_BCP/PrxQ"/>
</dbReference>
<dbReference type="AlphaFoldDB" id="S5M0U6"/>
<evidence type="ECO:0000313" key="14">
    <source>
        <dbReference type="Proteomes" id="UP000014984"/>
    </source>
</evidence>
<dbReference type="SUPFAM" id="SSF52833">
    <property type="entry name" value="Thioredoxin-like"/>
    <property type="match status" value="1"/>
</dbReference>
<dbReference type="PATRIC" id="fig|1276220.3.peg.1061"/>
<gene>
    <name evidence="13" type="ORF">STAIW_v1c10440</name>
</gene>
<keyword evidence="6" id="KW-1015">Disulfide bond</keyword>
<keyword evidence="7" id="KW-0676">Redox-active center</keyword>
<keyword evidence="3" id="KW-0575">Peroxidase</keyword>
<feature type="domain" description="Thioredoxin" evidence="12">
    <location>
        <begin position="1"/>
        <end position="149"/>
    </location>
</feature>
<dbReference type="InterPro" id="IPR013766">
    <property type="entry name" value="Thioredoxin_domain"/>
</dbReference>
<evidence type="ECO:0000313" key="13">
    <source>
        <dbReference type="EMBL" id="AGR41627.1"/>
    </source>
</evidence>
<evidence type="ECO:0000256" key="10">
    <source>
        <dbReference type="ARBA" id="ARBA00041373"/>
    </source>
</evidence>
<dbReference type="EMBL" id="CP005074">
    <property type="protein sequence ID" value="AGR41627.1"/>
    <property type="molecule type" value="Genomic_DNA"/>
</dbReference>
<comment type="catalytic activity">
    <reaction evidence="11">
        <text>a hydroperoxide + [thioredoxin]-dithiol = an alcohol + [thioredoxin]-disulfide + H2O</text>
        <dbReference type="Rhea" id="RHEA:62620"/>
        <dbReference type="Rhea" id="RHEA-COMP:10698"/>
        <dbReference type="Rhea" id="RHEA-COMP:10700"/>
        <dbReference type="ChEBI" id="CHEBI:15377"/>
        <dbReference type="ChEBI" id="CHEBI:29950"/>
        <dbReference type="ChEBI" id="CHEBI:30879"/>
        <dbReference type="ChEBI" id="CHEBI:35924"/>
        <dbReference type="ChEBI" id="CHEBI:50058"/>
        <dbReference type="EC" id="1.11.1.24"/>
    </reaction>
</comment>
<dbReference type="STRING" id="1276220.STAIW_v1c10440"/>
<keyword evidence="14" id="KW-1185">Reference proteome</keyword>
<keyword evidence="4" id="KW-0049">Antioxidant</keyword>
<dbReference type="KEGG" id="stai:STAIW_v1c10440"/>
<evidence type="ECO:0000256" key="8">
    <source>
        <dbReference type="ARBA" id="ARBA00032824"/>
    </source>
</evidence>
<dbReference type="eggNOG" id="COG1225">
    <property type="taxonomic scope" value="Bacteria"/>
</dbReference>
<dbReference type="GO" id="GO:0034599">
    <property type="term" value="P:cellular response to oxidative stress"/>
    <property type="evidence" value="ECO:0007669"/>
    <property type="project" value="TreeGrafter"/>
</dbReference>
<dbReference type="Gene3D" id="3.40.30.10">
    <property type="entry name" value="Glutaredoxin"/>
    <property type="match status" value="1"/>
</dbReference>
<protein>
    <recommendedName>
        <fullName evidence="2">thioredoxin-dependent peroxiredoxin</fullName>
        <ecNumber evidence="2">1.11.1.24</ecNumber>
    </recommendedName>
    <alternativeName>
        <fullName evidence="10">Bacterioferritin comigratory protein</fullName>
    </alternativeName>
    <alternativeName>
        <fullName evidence="8">Thioredoxin peroxidase</fullName>
    </alternativeName>
</protein>